<dbReference type="GO" id="GO:0031267">
    <property type="term" value="F:small GTPase binding"/>
    <property type="evidence" value="ECO:0007669"/>
    <property type="project" value="InterPro"/>
</dbReference>
<proteinExistence type="inferred from homology"/>
<dbReference type="AlphaFoldDB" id="A0A8C0LNQ4"/>
<gene>
    <name evidence="4" type="primary">CYFIP2</name>
</gene>
<dbReference type="Pfam" id="PF07159">
    <property type="entry name" value="CYRIA-B_Rac1-bd"/>
    <property type="match status" value="1"/>
</dbReference>
<dbReference type="GO" id="GO:0030833">
    <property type="term" value="P:regulation of actin filament polymerization"/>
    <property type="evidence" value="ECO:0007669"/>
    <property type="project" value="InterPro"/>
</dbReference>
<accession>A0A8C0LNQ4</accession>
<evidence type="ECO:0000256" key="2">
    <source>
        <dbReference type="PIRNR" id="PIRNR008153"/>
    </source>
</evidence>
<dbReference type="InterPro" id="IPR008081">
    <property type="entry name" value="Cytoplasmic_FMR1-int"/>
</dbReference>
<protein>
    <recommendedName>
        <fullName evidence="2">Cytoplasmic FMR1-interacting protein</fullName>
    </recommendedName>
</protein>
<keyword evidence="5" id="KW-1185">Reference proteome</keyword>
<dbReference type="InterPro" id="IPR009828">
    <property type="entry name" value="CYRIA/CYRIB_Rac1-bd"/>
</dbReference>
<evidence type="ECO:0000313" key="5">
    <source>
        <dbReference type="Proteomes" id="UP000694391"/>
    </source>
</evidence>
<reference evidence="4" key="2">
    <citation type="submission" date="2025-09" db="UniProtKB">
        <authorList>
            <consortium name="Ensembl"/>
        </authorList>
    </citation>
    <scope>IDENTIFICATION</scope>
</reference>
<dbReference type="GO" id="GO:0005737">
    <property type="term" value="C:cytoplasm"/>
    <property type="evidence" value="ECO:0007669"/>
    <property type="project" value="UniProtKB-UniRule"/>
</dbReference>
<dbReference type="Pfam" id="PF05994">
    <property type="entry name" value="FragX_IP"/>
    <property type="match status" value="2"/>
</dbReference>
<evidence type="ECO:0000259" key="3">
    <source>
        <dbReference type="Pfam" id="PF07159"/>
    </source>
</evidence>
<comment type="similarity">
    <text evidence="1 2">Belongs to the CYFIP family.</text>
</comment>
<evidence type="ECO:0000313" key="4">
    <source>
        <dbReference type="Ensembl" id="ENSCAFP00020032815.1"/>
    </source>
</evidence>
<feature type="domain" description="CYRIA/CYRIB Rac1 binding" evidence="3">
    <location>
        <begin position="101"/>
        <end position="269"/>
    </location>
</feature>
<name>A0A8C0LNQ4_CANLU</name>
<dbReference type="Ensembl" id="ENSCAFT00020037871.1">
    <property type="protein sequence ID" value="ENSCAFP00020032815.1"/>
    <property type="gene ID" value="ENSCAFG00020024168.1"/>
</dbReference>
<dbReference type="GeneTree" id="ENSGT00500000044831"/>
<reference evidence="4" key="1">
    <citation type="submission" date="2025-08" db="UniProtKB">
        <authorList>
            <consortium name="Ensembl"/>
        </authorList>
    </citation>
    <scope>IDENTIFICATION</scope>
</reference>
<dbReference type="PIRSF" id="PIRSF008153">
    <property type="entry name" value="FMR1_interacting"/>
    <property type="match status" value="1"/>
</dbReference>
<dbReference type="Proteomes" id="UP000694391">
    <property type="component" value="Unplaced"/>
</dbReference>
<organism evidence="4 5">
    <name type="scientific">Canis lupus dingo</name>
    <name type="common">dingo</name>
    <dbReference type="NCBI Taxonomy" id="286419"/>
    <lineage>
        <taxon>Eukaryota</taxon>
        <taxon>Metazoa</taxon>
        <taxon>Chordata</taxon>
        <taxon>Craniata</taxon>
        <taxon>Vertebrata</taxon>
        <taxon>Euteleostomi</taxon>
        <taxon>Mammalia</taxon>
        <taxon>Eutheria</taxon>
        <taxon>Laurasiatheria</taxon>
        <taxon>Carnivora</taxon>
        <taxon>Caniformia</taxon>
        <taxon>Canidae</taxon>
        <taxon>Canis</taxon>
    </lineage>
</organism>
<sequence length="1197" mass="138690">MTTHVTLEDALSNVDLLEELPLPDQQPCIEPPPSSIMYQANFDTNFEDRNAFVTGIARYIEQATVHSSMMIDVNQNCADKGRCVISPLPTQVKCNEQPNRVEIYEKTVEVLEPEVTKLMKFMYFQRKAIERFCSEVKRLCHAERRKDFVSEAYLLTLGKFINMFAVLDELKNMKCSVKNDHSAYKRAAQFLRKMADPQSIQESQNLSMFLANHNRITQCLHQQLEVIPGYEELLADIVNICVDYYENKMYLTPSEKHMLLKVMGFGLYLMDGNVSNIYKLDAKKRINLSKIDKFFKQLQVVPLFGDMQIELARYIKTSAHYEENKSKWTCTQSSISPQYNICEQMVQIRDDHIRFISELARYSNSEVVTGSGLDSQKSDEEYRELFDLALRGLQLLSKWSAHVMEVYSWKLVHPTDKFCNKDCPGTAEEYERATRYNYTSEEKFAFVEVIAMIKGLQVLMGRMESVFNQAIRNTIYAALQDFAQVTLREPLRQAVRKKKNVLISVLQAIRKTICDWEGGREPPNDPCLRGEKDPKGGFDIKVPRRAVGPSSTQLYMVRTMLESLIADKSGSKKTLRSSLDGPIVLAIEDFHKQSFFFTHLLNISEALQQCCDLSQLWFREFFLELTMGRRIQFPIEMSMPWILTDHILETKEPSMMEYVLYPLDLYNDSAYYALTKFKKQFLYDEIEAEVNLCFDQFVYKLADQIFAYYKAMAGSVLLDKRFRAECKNYGVIIPYPPSNRYETLLKQRHVQLLGRSIDLNRLITQRISAAMYKSLDQAISRFESEDLTSIVELEWLLEINRLTHRLLCKHMTLDSFDAMFREANHNVSAPYGRITLHVFWELNFDFLPNYCYNGSTNRFVRTAIPFTQEPQRDKPANVQPYYLYGSKPLNIAYSHIYSSYRNFVGPPHFKTICRLLGYQGIAVVMEELLKIVKSLVRKGLSEAWVISVTFLYTSPVLSEFFLPQFPQGTLNLIFCSAAPFAEGERLEVRMKRLEAKYAPLHLVPLIERLGTPQQIAIAREGDLLTKERLCCGLSMFEVILTRIRSYLQDPIWRGPPPTNGVMHVDECVEFHRLWSAMQFVYCIPVGTNEFTAEQCFGDGLNWAGCSIIVLLGQQRRFDLFDFCYHLLKVQRQDGKDEVIKNVPLKKMADRIRKYQILNNEVFAILNKYMKSVETDSSTVEHVRCFQPPIHQSLATTC</sequence>
<evidence type="ECO:0000256" key="1">
    <source>
        <dbReference type="ARBA" id="ARBA00025790"/>
    </source>
</evidence>
<dbReference type="PANTHER" id="PTHR12195">
    <property type="entry name" value="CYTOPLASMIC FMR1-INTERACTING PROTEIN-RELATED"/>
    <property type="match status" value="1"/>
</dbReference>
<dbReference type="PRINTS" id="PR01698">
    <property type="entry name" value="CYTOFMRPINTP"/>
</dbReference>
<keyword evidence="2" id="KW-0963">Cytoplasm</keyword>